<comment type="caution">
    <text evidence="9">The sequence shown here is derived from an EMBL/GenBank/DDBJ whole genome shotgun (WGS) entry which is preliminary data.</text>
</comment>
<gene>
    <name evidence="9" type="ORF">EOI86_17815</name>
</gene>
<keyword evidence="4" id="KW-0249">Electron transport</keyword>
<feature type="signal peptide" evidence="8">
    <location>
        <begin position="1"/>
        <end position="26"/>
    </location>
</feature>
<keyword evidence="5 6" id="KW-0408">Iron</keyword>
<evidence type="ECO:0000313" key="9">
    <source>
        <dbReference type="EMBL" id="RVU34709.1"/>
    </source>
</evidence>
<keyword evidence="1" id="KW-0813">Transport</keyword>
<dbReference type="Pfam" id="PF01322">
    <property type="entry name" value="Cytochrom_C_2"/>
    <property type="match status" value="1"/>
</dbReference>
<dbReference type="Gene3D" id="1.20.120.10">
    <property type="entry name" value="Cytochrome c/b562"/>
    <property type="match status" value="1"/>
</dbReference>
<dbReference type="InterPro" id="IPR012127">
    <property type="entry name" value="Cyt_c_prime"/>
</dbReference>
<keyword evidence="10" id="KW-1185">Reference proteome</keyword>
<keyword evidence="2 7" id="KW-0349">Heme</keyword>
<reference evidence="10" key="1">
    <citation type="submission" date="2019-01" db="EMBL/GenBank/DDBJ databases">
        <title>Gri0909 isolated from a small marine red alga.</title>
        <authorList>
            <person name="Kim J."/>
            <person name="Jeong S.E."/>
            <person name="Jeon C.O."/>
        </authorList>
    </citation>
    <scope>NUCLEOTIDE SEQUENCE [LARGE SCALE GENOMIC DNA]</scope>
    <source>
        <strain evidence="10">Gri0909</strain>
    </source>
</reference>
<dbReference type="SUPFAM" id="SSF47175">
    <property type="entry name" value="Cytochromes"/>
    <property type="match status" value="1"/>
</dbReference>
<dbReference type="PROSITE" id="PS51009">
    <property type="entry name" value="CYTCII"/>
    <property type="match status" value="1"/>
</dbReference>
<dbReference type="GO" id="GO:0005506">
    <property type="term" value="F:iron ion binding"/>
    <property type="evidence" value="ECO:0007669"/>
    <property type="project" value="InterPro"/>
</dbReference>
<dbReference type="GO" id="GO:0020037">
    <property type="term" value="F:heme binding"/>
    <property type="evidence" value="ECO:0007669"/>
    <property type="project" value="InterPro"/>
</dbReference>
<protein>
    <submittedName>
        <fullName evidence="9">Cytochrome c</fullName>
    </submittedName>
</protein>
<sequence length="158" mass="16070">MTFRNSLTAAVAALAIIGSTAMLAHASSQDDTIKQRQQAMKDIGAQMKIIKGYLGGSGSAEDVAASAAKINASIKSAGGLFPESTAPGASGVTVETEALPKIWEDPEGFAKAVSVLEAESAKLEEVAATDDPAAIGAQFGAMAKNGCGGCHKVYRVKK</sequence>
<evidence type="ECO:0000256" key="5">
    <source>
        <dbReference type="ARBA" id="ARBA00023004"/>
    </source>
</evidence>
<dbReference type="GO" id="GO:0009055">
    <property type="term" value="F:electron transfer activity"/>
    <property type="evidence" value="ECO:0007669"/>
    <property type="project" value="InterPro"/>
</dbReference>
<evidence type="ECO:0000256" key="6">
    <source>
        <dbReference type="PIRSR" id="PIRSR000027-1"/>
    </source>
</evidence>
<dbReference type="GO" id="GO:0022900">
    <property type="term" value="P:electron transport chain"/>
    <property type="evidence" value="ECO:0007669"/>
    <property type="project" value="InterPro"/>
</dbReference>
<dbReference type="GO" id="GO:0042597">
    <property type="term" value="C:periplasmic space"/>
    <property type="evidence" value="ECO:0007669"/>
    <property type="project" value="InterPro"/>
</dbReference>
<organism evidence="9 10">
    <name type="scientific">Hwanghaeella grinnelliae</name>
    <dbReference type="NCBI Taxonomy" id="2500179"/>
    <lineage>
        <taxon>Bacteria</taxon>
        <taxon>Pseudomonadati</taxon>
        <taxon>Pseudomonadota</taxon>
        <taxon>Alphaproteobacteria</taxon>
        <taxon>Rhodospirillales</taxon>
        <taxon>Rhodospirillaceae</taxon>
        <taxon>Hwanghaeella</taxon>
    </lineage>
</organism>
<comment type="PTM">
    <text evidence="7">Binds 1 heme group per subunit.</text>
</comment>
<evidence type="ECO:0000313" key="10">
    <source>
        <dbReference type="Proteomes" id="UP000287447"/>
    </source>
</evidence>
<evidence type="ECO:0000256" key="8">
    <source>
        <dbReference type="SAM" id="SignalP"/>
    </source>
</evidence>
<feature type="binding site" description="covalent" evidence="7">
    <location>
        <position position="147"/>
    </location>
    <ligand>
        <name>heme c</name>
        <dbReference type="ChEBI" id="CHEBI:61717"/>
    </ligand>
</feature>
<feature type="binding site" description="covalent" evidence="7">
    <location>
        <position position="150"/>
    </location>
    <ligand>
        <name>heme c</name>
        <dbReference type="ChEBI" id="CHEBI:61717"/>
    </ligand>
</feature>
<feature type="chain" id="PRO_5018566527" evidence="8">
    <location>
        <begin position="27"/>
        <end position="158"/>
    </location>
</feature>
<dbReference type="RefSeq" id="WP_127766790.1">
    <property type="nucleotide sequence ID" value="NZ_SADE01000003.1"/>
</dbReference>
<dbReference type="InterPro" id="IPR010980">
    <property type="entry name" value="Cyt_c/b562"/>
</dbReference>
<name>A0A3S2Z6Y6_9PROT</name>
<evidence type="ECO:0000256" key="1">
    <source>
        <dbReference type="ARBA" id="ARBA00022448"/>
    </source>
</evidence>
<evidence type="ECO:0000256" key="7">
    <source>
        <dbReference type="PIRSR" id="PIRSR000027-2"/>
    </source>
</evidence>
<feature type="binding site" description="axial binding residue" evidence="6">
    <location>
        <position position="151"/>
    </location>
    <ligand>
        <name>heme c</name>
        <dbReference type="ChEBI" id="CHEBI:61717"/>
    </ligand>
    <ligandPart>
        <name>Fe</name>
        <dbReference type="ChEBI" id="CHEBI:18248"/>
    </ligandPart>
</feature>
<dbReference type="EMBL" id="SADE01000003">
    <property type="protein sequence ID" value="RVU34709.1"/>
    <property type="molecule type" value="Genomic_DNA"/>
</dbReference>
<evidence type="ECO:0000256" key="2">
    <source>
        <dbReference type="ARBA" id="ARBA00022617"/>
    </source>
</evidence>
<dbReference type="OrthoDB" id="8115790at2"/>
<dbReference type="PIRSF" id="PIRSF000027">
    <property type="entry name" value="Cytc_c_prime"/>
    <property type="match status" value="1"/>
</dbReference>
<dbReference type="InterPro" id="IPR002321">
    <property type="entry name" value="Cyt_c_II"/>
</dbReference>
<keyword evidence="3 6" id="KW-0479">Metal-binding</keyword>
<keyword evidence="8" id="KW-0732">Signal</keyword>
<accession>A0A3S2Z6Y6</accession>
<dbReference type="AlphaFoldDB" id="A0A3S2Z6Y6"/>
<evidence type="ECO:0000256" key="4">
    <source>
        <dbReference type="ARBA" id="ARBA00022982"/>
    </source>
</evidence>
<proteinExistence type="predicted"/>
<evidence type="ECO:0000256" key="3">
    <source>
        <dbReference type="ARBA" id="ARBA00022723"/>
    </source>
</evidence>
<dbReference type="Proteomes" id="UP000287447">
    <property type="component" value="Unassembled WGS sequence"/>
</dbReference>